<accession>A0A820PRF4</accession>
<proteinExistence type="predicted"/>
<dbReference type="Proteomes" id="UP000663844">
    <property type="component" value="Unassembled WGS sequence"/>
</dbReference>
<dbReference type="AlphaFoldDB" id="A0A820PRF4"/>
<sequence>MCFLTFWCDGIDLEEDTIDAEILNSLAVSQENFPNHQ</sequence>
<gene>
    <name evidence="1" type="ORF">OXD698_LOCUS52000</name>
</gene>
<name>A0A820PRF4_9BILA</name>
<dbReference type="EMBL" id="CAJOAZ010027515">
    <property type="protein sequence ID" value="CAF4410390.1"/>
    <property type="molecule type" value="Genomic_DNA"/>
</dbReference>
<feature type="non-terminal residue" evidence="1">
    <location>
        <position position="37"/>
    </location>
</feature>
<organism evidence="1 2">
    <name type="scientific">Adineta steineri</name>
    <dbReference type="NCBI Taxonomy" id="433720"/>
    <lineage>
        <taxon>Eukaryota</taxon>
        <taxon>Metazoa</taxon>
        <taxon>Spiralia</taxon>
        <taxon>Gnathifera</taxon>
        <taxon>Rotifera</taxon>
        <taxon>Eurotatoria</taxon>
        <taxon>Bdelloidea</taxon>
        <taxon>Adinetida</taxon>
        <taxon>Adinetidae</taxon>
        <taxon>Adineta</taxon>
    </lineage>
</organism>
<evidence type="ECO:0000313" key="2">
    <source>
        <dbReference type="Proteomes" id="UP000663844"/>
    </source>
</evidence>
<evidence type="ECO:0000313" key="1">
    <source>
        <dbReference type="EMBL" id="CAF4410390.1"/>
    </source>
</evidence>
<protein>
    <submittedName>
        <fullName evidence="1">Uncharacterized protein</fullName>
    </submittedName>
</protein>
<reference evidence="1" key="1">
    <citation type="submission" date="2021-02" db="EMBL/GenBank/DDBJ databases">
        <authorList>
            <person name="Nowell W R."/>
        </authorList>
    </citation>
    <scope>NUCLEOTIDE SEQUENCE</scope>
</reference>
<comment type="caution">
    <text evidence="1">The sequence shown here is derived from an EMBL/GenBank/DDBJ whole genome shotgun (WGS) entry which is preliminary data.</text>
</comment>